<sequence>MKVKTSYRLATEPRPLVGHRTAAFKFVSILVFWAIGMAILPGISQAEDLNVPICYGFSCKTRVVISVTPAEWQSVVGWFSPSASSAAGERQQIRKAIGWMEVIVGNHTPTYLDKGLNLEKNPQEKIGQMDCIDESKNTTTYLALFEQQGHLRWHRVLDPAYRRSMFDAHWAGQIQELKTSTAFVVDSWFQDNGMLPYIRESNVWKDLRWTALVSPYRD</sequence>
<gene>
    <name evidence="2" type="ORF">METZ01_LOCUS62238</name>
</gene>
<accession>A0A381T132</accession>
<organism evidence="2">
    <name type="scientific">marine metagenome</name>
    <dbReference type="NCBI Taxonomy" id="408172"/>
    <lineage>
        <taxon>unclassified sequences</taxon>
        <taxon>metagenomes</taxon>
        <taxon>ecological metagenomes</taxon>
    </lineage>
</organism>
<feature type="transmembrane region" description="Helical" evidence="1">
    <location>
        <begin position="21"/>
        <end position="43"/>
    </location>
</feature>
<evidence type="ECO:0000256" key="1">
    <source>
        <dbReference type="SAM" id="Phobius"/>
    </source>
</evidence>
<dbReference type="EMBL" id="UINC01003804">
    <property type="protein sequence ID" value="SVA09384.1"/>
    <property type="molecule type" value="Genomic_DNA"/>
</dbReference>
<name>A0A381T132_9ZZZZ</name>
<dbReference type="AlphaFoldDB" id="A0A381T132"/>
<proteinExistence type="predicted"/>
<keyword evidence="1" id="KW-1133">Transmembrane helix</keyword>
<keyword evidence="1" id="KW-0472">Membrane</keyword>
<protein>
    <submittedName>
        <fullName evidence="2">Uncharacterized protein</fullName>
    </submittedName>
</protein>
<reference evidence="2" key="1">
    <citation type="submission" date="2018-05" db="EMBL/GenBank/DDBJ databases">
        <authorList>
            <person name="Lanie J.A."/>
            <person name="Ng W.-L."/>
            <person name="Kazmierczak K.M."/>
            <person name="Andrzejewski T.M."/>
            <person name="Davidsen T.M."/>
            <person name="Wayne K.J."/>
            <person name="Tettelin H."/>
            <person name="Glass J.I."/>
            <person name="Rusch D."/>
            <person name="Podicherti R."/>
            <person name="Tsui H.-C.T."/>
            <person name="Winkler M.E."/>
        </authorList>
    </citation>
    <scope>NUCLEOTIDE SEQUENCE</scope>
</reference>
<evidence type="ECO:0000313" key="2">
    <source>
        <dbReference type="EMBL" id="SVA09384.1"/>
    </source>
</evidence>
<keyword evidence="1" id="KW-0812">Transmembrane</keyword>